<dbReference type="RefSeq" id="XP_002672455.1">
    <property type="nucleotide sequence ID" value="XM_002672409.1"/>
</dbReference>
<dbReference type="InParanoid" id="D2VTU1"/>
<dbReference type="Gene3D" id="2.130.10.30">
    <property type="entry name" value="Regulator of chromosome condensation 1/beta-lactamase-inhibitor protein II"/>
    <property type="match status" value="1"/>
</dbReference>
<dbReference type="SUPFAM" id="SSF48097">
    <property type="entry name" value="Regulator of G-protein signaling, RGS"/>
    <property type="match status" value="1"/>
</dbReference>
<proteinExistence type="predicted"/>
<gene>
    <name evidence="2" type="ORF">NAEGRDRAFT_52199</name>
</gene>
<dbReference type="Pfam" id="PF13540">
    <property type="entry name" value="RCC1_2"/>
    <property type="match status" value="1"/>
</dbReference>
<dbReference type="GeneID" id="8854261"/>
<dbReference type="EMBL" id="GG738897">
    <property type="protein sequence ID" value="EFC39711.1"/>
    <property type="molecule type" value="Genomic_DNA"/>
</dbReference>
<dbReference type="AlphaFoldDB" id="D2VTU1"/>
<keyword evidence="1" id="KW-1133">Transmembrane helix</keyword>
<dbReference type="InterPro" id="IPR044926">
    <property type="entry name" value="RGS_subdomain_2"/>
</dbReference>
<keyword evidence="1" id="KW-0472">Membrane</keyword>
<feature type="transmembrane region" description="Helical" evidence="1">
    <location>
        <begin position="558"/>
        <end position="585"/>
    </location>
</feature>
<keyword evidence="3" id="KW-1185">Reference proteome</keyword>
<dbReference type="InterPro" id="IPR036305">
    <property type="entry name" value="RGS_sf"/>
</dbReference>
<accession>D2VTU1</accession>
<evidence type="ECO:0000313" key="2">
    <source>
        <dbReference type="EMBL" id="EFC39711.1"/>
    </source>
</evidence>
<organism evidence="3">
    <name type="scientific">Naegleria gruberi</name>
    <name type="common">Amoeba</name>
    <dbReference type="NCBI Taxonomy" id="5762"/>
    <lineage>
        <taxon>Eukaryota</taxon>
        <taxon>Discoba</taxon>
        <taxon>Heterolobosea</taxon>
        <taxon>Tetramitia</taxon>
        <taxon>Eutetramitia</taxon>
        <taxon>Vahlkampfiidae</taxon>
        <taxon>Naegleria</taxon>
    </lineage>
</organism>
<protein>
    <submittedName>
        <fullName evidence="2">Predicted protein</fullName>
    </submittedName>
</protein>
<dbReference type="Gene3D" id="1.10.167.10">
    <property type="entry name" value="Regulator of G-protein Signalling 4, domain 2"/>
    <property type="match status" value="1"/>
</dbReference>
<evidence type="ECO:0000313" key="3">
    <source>
        <dbReference type="Proteomes" id="UP000006671"/>
    </source>
</evidence>
<reference evidence="2 3" key="1">
    <citation type="journal article" date="2010" name="Cell">
        <title>The genome of Naegleria gruberi illuminates early eukaryotic versatility.</title>
        <authorList>
            <person name="Fritz-Laylin L.K."/>
            <person name="Prochnik S.E."/>
            <person name="Ginger M.L."/>
            <person name="Dacks J.B."/>
            <person name="Carpenter M.L."/>
            <person name="Field M.C."/>
            <person name="Kuo A."/>
            <person name="Paredez A."/>
            <person name="Chapman J."/>
            <person name="Pham J."/>
            <person name="Shu S."/>
            <person name="Neupane R."/>
            <person name="Cipriano M."/>
            <person name="Mancuso J."/>
            <person name="Tu H."/>
            <person name="Salamov A."/>
            <person name="Lindquist E."/>
            <person name="Shapiro H."/>
            <person name="Lucas S."/>
            <person name="Grigoriev I.V."/>
            <person name="Cande W.Z."/>
            <person name="Fulton C."/>
            <person name="Rokhsar D.S."/>
            <person name="Dawson S.C."/>
        </authorList>
    </citation>
    <scope>NUCLEOTIDE SEQUENCE [LARGE SCALE GENOMIC DNA]</scope>
    <source>
        <strain evidence="2 3">NEG-M</strain>
    </source>
</reference>
<name>D2VTU1_NAEGR</name>
<evidence type="ECO:0000256" key="1">
    <source>
        <dbReference type="SAM" id="Phobius"/>
    </source>
</evidence>
<keyword evidence="1" id="KW-0812">Transmembrane</keyword>
<dbReference type="SUPFAM" id="SSF50985">
    <property type="entry name" value="RCC1/BLIP-II"/>
    <property type="match status" value="1"/>
</dbReference>
<dbReference type="Proteomes" id="UP000006671">
    <property type="component" value="Unassembled WGS sequence"/>
</dbReference>
<dbReference type="VEuPathDB" id="AmoebaDB:NAEGRDRAFT_52199"/>
<dbReference type="KEGG" id="ngr:NAEGRDRAFT_52199"/>
<dbReference type="InterPro" id="IPR009091">
    <property type="entry name" value="RCC1/BLIP-II"/>
</dbReference>
<sequence length="732" mass="84773">MNEKYKLYCEGTRNGANLQEAFTSQRFPSVALRKNSFFSQALDDDQIGDDELLPLSMVCSGGESKSYSLYFFEGSESRWFFKEKKYVFEVLFNQMRPRAESHWSRLMNRVVLLHDNGPLFEMMDGRLFLFDIHTGLLSCFFIERSSQIRVIGSGLMSNIIMVQTTEGKIIKKHFNREPKEVVIDDPSPVKLFSCFCRDLQIIVLENNKFYIIKDGSSKESHYGFASYGFDVPVEVATPLFNSGIKKVSSGYRHCVVLLENGQVFTRGFNYHNQCANGDDTDIEEYFKLGFQNLDYNPNTNVNTFSQNAYTKYHIVHIQSHQIAAVPFTTLNTTGVLAEDETLLNELSQIYETKVLSNFIKKNTLLQEVASLSSDEELDYMYACCSDDDLVMMTAWNESNFLLDETARRKRRIDSKLASTVSISTNQKKSVSFYSKLEDEHWLLDQLWSDIPIIAIPIEYLDHLFLNIKNNIYMGSFKENGIRKEVNDYELEDLFHLVGTEGVLTMTVVKTSPQVSSSEELMNLLTMEQKDEIVQAIKKNIQVEILDKLLRFEKSSGKVLLLVLFILCYLVVGGTTMIIESIRFLLKLCRREHYQSLASEENSIQKLLKETEFREMLRVYSRNEHSIENLALYEVLEQIRKSGVVTHKNLLEIHHNYIQMFAPFEINLSSDGRFKFMELLEREANVPYSDLDEIIMRELLINLTDTISRLETTSEYEDWLETKKLKKDIELNV</sequence>